<dbReference type="PANTHER" id="PTHR38926">
    <property type="entry name" value="F-BOX DOMAIN CONTAINING PROTEIN, EXPRESSED"/>
    <property type="match status" value="1"/>
</dbReference>
<gene>
    <name evidence="5" type="primary">FBXL6</name>
</gene>
<organism evidence="4 5">
    <name type="scientific">Gekko japonicus</name>
    <name type="common">Schlegel's Japanese gecko</name>
    <dbReference type="NCBI Taxonomy" id="146911"/>
    <lineage>
        <taxon>Eukaryota</taxon>
        <taxon>Metazoa</taxon>
        <taxon>Chordata</taxon>
        <taxon>Craniata</taxon>
        <taxon>Vertebrata</taxon>
        <taxon>Euteleostomi</taxon>
        <taxon>Lepidosauria</taxon>
        <taxon>Squamata</taxon>
        <taxon>Bifurcata</taxon>
        <taxon>Gekkota</taxon>
        <taxon>Gekkonidae</taxon>
        <taxon>Gekkoninae</taxon>
        <taxon>Gekko</taxon>
    </lineage>
</organism>
<proteinExistence type="predicted"/>
<reference evidence="5" key="1">
    <citation type="submission" date="2025-08" db="UniProtKB">
        <authorList>
            <consortium name="RefSeq"/>
        </authorList>
    </citation>
    <scope>IDENTIFICATION</scope>
</reference>
<dbReference type="InterPro" id="IPR001810">
    <property type="entry name" value="F-box_dom"/>
</dbReference>
<dbReference type="PANTHER" id="PTHR38926:SF5">
    <property type="entry name" value="F-BOX AND LEUCINE-RICH REPEAT PROTEIN 6"/>
    <property type="match status" value="1"/>
</dbReference>
<evidence type="ECO:0000259" key="3">
    <source>
        <dbReference type="Pfam" id="PF12937"/>
    </source>
</evidence>
<dbReference type="InterPro" id="IPR032675">
    <property type="entry name" value="LRR_dom_sf"/>
</dbReference>
<keyword evidence="1" id="KW-0833">Ubl conjugation pathway</keyword>
<feature type="compositionally biased region" description="Basic residues" evidence="2">
    <location>
        <begin position="78"/>
        <end position="105"/>
    </location>
</feature>
<dbReference type="SUPFAM" id="SSF52047">
    <property type="entry name" value="RNI-like"/>
    <property type="match status" value="1"/>
</dbReference>
<dbReference type="GeneID" id="107107562"/>
<evidence type="ECO:0000256" key="2">
    <source>
        <dbReference type="SAM" id="MobiDB-lite"/>
    </source>
</evidence>
<dbReference type="InterPro" id="IPR036047">
    <property type="entry name" value="F-box-like_dom_sf"/>
</dbReference>
<dbReference type="Gene3D" id="3.80.10.10">
    <property type="entry name" value="Ribonuclease Inhibitor"/>
    <property type="match status" value="2"/>
</dbReference>
<dbReference type="Pfam" id="PF12937">
    <property type="entry name" value="F-box-like"/>
    <property type="match status" value="1"/>
</dbReference>
<evidence type="ECO:0000313" key="4">
    <source>
        <dbReference type="Proteomes" id="UP000694871"/>
    </source>
</evidence>
<keyword evidence="4" id="KW-1185">Reference proteome</keyword>
<evidence type="ECO:0000313" key="5">
    <source>
        <dbReference type="RefSeq" id="XP_015263355.1"/>
    </source>
</evidence>
<dbReference type="CDD" id="cd22119">
    <property type="entry name" value="F-box_FBXL6"/>
    <property type="match status" value="1"/>
</dbReference>
<dbReference type="Gene3D" id="1.20.1280.50">
    <property type="match status" value="1"/>
</dbReference>
<name>A0ABM1JPG8_GEKJA</name>
<dbReference type="InterPro" id="IPR006553">
    <property type="entry name" value="Leu-rich_rpt_Cys-con_subtyp"/>
</dbReference>
<sequence length="573" mass="63223">MEEKPSRTGLSPKAPTATTKQRAPQKRRAESSRSTGPAKKKARKAPRGAAPHFLVHETDNDMLLIISNVGEEQERPTRKVSKRKRKKPRKGLKKPQQRKRLKKPAVSRGKGGALAEQPVTAGSLGEGSKVSLPSTHPAAGGSWGEQLPVEILVQIFQHVVASEGSVPFLCRVARVCRLWYGAAANPVLWQKVSLGYCWAAPGQKWSPTVEKRALGTVEWLVGHRFSRLRDFALCHWKNHVPFVLKEISKSCPLLASLKLSHCSGVTAESLAMLAECCPELESLNVQHSQVHSSAVVSFLEAAGSRIRHLWLTYSSQTSAIIAALSSGSCPGLQLLEVNTDIKQVSQHFQLPVEQLQVACPHMQVLRLLNVVWSPKTSPRSAPCSRGFPELAELCLATTSYSFVNDGTVQRILWASDRLRVLDLRGCFHITPKALHRLPCPDLEQLYLGLYCSTSYFRMPMEGIHLLTQKWSHSLRELDLASQSFSESSLERAMAALAQGQSQRGGPTLRSLNLTGTKVILSTVCTLIDSCPALTYLNLSSCRHLPRGTKKAYRGREEIRQCLHHLLPSTGEPL</sequence>
<dbReference type="InterPro" id="IPR047922">
    <property type="entry name" value="FBXL6_F-box"/>
</dbReference>
<evidence type="ECO:0000256" key="1">
    <source>
        <dbReference type="ARBA" id="ARBA00022786"/>
    </source>
</evidence>
<protein>
    <submittedName>
        <fullName evidence="5">F-box/LRR-repeat protein 6</fullName>
    </submittedName>
</protein>
<feature type="domain" description="F-box" evidence="3">
    <location>
        <begin position="146"/>
        <end position="194"/>
    </location>
</feature>
<feature type="region of interest" description="Disordered" evidence="2">
    <location>
        <begin position="1"/>
        <end position="141"/>
    </location>
</feature>
<dbReference type="SUPFAM" id="SSF81383">
    <property type="entry name" value="F-box domain"/>
    <property type="match status" value="1"/>
</dbReference>
<dbReference type="RefSeq" id="XP_015263355.1">
    <property type="nucleotide sequence ID" value="XM_015407869.1"/>
</dbReference>
<accession>A0ABM1JPG8</accession>
<dbReference type="SMART" id="SM00367">
    <property type="entry name" value="LRR_CC"/>
    <property type="match status" value="4"/>
</dbReference>
<dbReference type="Proteomes" id="UP000694871">
    <property type="component" value="Unplaced"/>
</dbReference>